<organism evidence="7 8">
    <name type="scientific">Cotesia congregata</name>
    <name type="common">Parasitoid wasp</name>
    <name type="synonym">Apanteles congregatus</name>
    <dbReference type="NCBI Taxonomy" id="51543"/>
    <lineage>
        <taxon>Eukaryota</taxon>
        <taxon>Metazoa</taxon>
        <taxon>Ecdysozoa</taxon>
        <taxon>Arthropoda</taxon>
        <taxon>Hexapoda</taxon>
        <taxon>Insecta</taxon>
        <taxon>Pterygota</taxon>
        <taxon>Neoptera</taxon>
        <taxon>Endopterygota</taxon>
        <taxon>Hymenoptera</taxon>
        <taxon>Apocrita</taxon>
        <taxon>Ichneumonoidea</taxon>
        <taxon>Braconidae</taxon>
        <taxon>Microgastrinae</taxon>
        <taxon>Cotesia</taxon>
    </lineage>
</organism>
<evidence type="ECO:0000256" key="2">
    <source>
        <dbReference type="ARBA" id="ARBA00022737"/>
    </source>
</evidence>
<accession>A0A8J2MNX4</accession>
<evidence type="ECO:0000259" key="6">
    <source>
        <dbReference type="PROSITE" id="PS50157"/>
    </source>
</evidence>
<evidence type="ECO:0000313" key="8">
    <source>
        <dbReference type="Proteomes" id="UP000786811"/>
    </source>
</evidence>
<feature type="domain" description="C2H2-type" evidence="6">
    <location>
        <begin position="317"/>
        <end position="344"/>
    </location>
</feature>
<dbReference type="PANTHER" id="PTHR24379">
    <property type="entry name" value="KRAB AND ZINC FINGER DOMAIN-CONTAINING"/>
    <property type="match status" value="1"/>
</dbReference>
<evidence type="ECO:0000256" key="3">
    <source>
        <dbReference type="ARBA" id="ARBA00022771"/>
    </source>
</evidence>
<dbReference type="AlphaFoldDB" id="A0A8J2MNX4"/>
<sequence length="378" mass="43734">MLLRFSFAGIHSNRLCIRKPFPCHKCGRSYLNKGSLRRHLHDECGKPPQYICNICKKGFKQKTNFHRHNATISIFYFCLILILKQIPRIRVAVLSELQDPLAVPPVPEVPPVPVHRIEDSENSNDSIASVDTLITNMQNITASISPTPISAPNFEVVNVQSLATHSTQFFCRQCGLDCVNLKSLNKHVREGCGTGPQFTCLLCGKKFKQKHNFHRHMASIINFLIFFKRKTQIPRLMVVKVESLNTYDGRPYRCSRCGKEYKREAAFRNHLRFKCEPLCTLEDSFEEEEEIFSEIDNEEEDQDYKDVKPIIEDKKGYICPKCGKCYKVMRSLSRHKHHECGIEPRHICAICGRKFPHKFKLVKHFITCEKNLQAQKLL</sequence>
<feature type="domain" description="C2H2-type" evidence="6">
    <location>
        <begin position="21"/>
        <end position="48"/>
    </location>
</feature>
<evidence type="ECO:0000313" key="7">
    <source>
        <dbReference type="EMBL" id="CAG5097761.1"/>
    </source>
</evidence>
<evidence type="ECO:0000256" key="5">
    <source>
        <dbReference type="PROSITE-ProRule" id="PRU00042"/>
    </source>
</evidence>
<comment type="caution">
    <text evidence="7">The sequence shown here is derived from an EMBL/GenBank/DDBJ whole genome shotgun (WGS) entry which is preliminary data.</text>
</comment>
<feature type="domain" description="C2H2-type" evidence="6">
    <location>
        <begin position="252"/>
        <end position="272"/>
    </location>
</feature>
<dbReference type="PANTHER" id="PTHR24379:SF121">
    <property type="entry name" value="C2H2-TYPE DOMAIN-CONTAINING PROTEIN"/>
    <property type="match status" value="1"/>
</dbReference>
<dbReference type="Gene3D" id="3.30.160.60">
    <property type="entry name" value="Classic Zinc Finger"/>
    <property type="match status" value="3"/>
</dbReference>
<dbReference type="Pfam" id="PF00096">
    <property type="entry name" value="zf-C2H2"/>
    <property type="match status" value="3"/>
</dbReference>
<dbReference type="GO" id="GO:0008270">
    <property type="term" value="F:zinc ion binding"/>
    <property type="evidence" value="ECO:0007669"/>
    <property type="project" value="UniProtKB-KW"/>
</dbReference>
<dbReference type="Proteomes" id="UP000786811">
    <property type="component" value="Unassembled WGS sequence"/>
</dbReference>
<feature type="domain" description="C2H2-type" evidence="6">
    <location>
        <begin position="198"/>
        <end position="217"/>
    </location>
</feature>
<name>A0A8J2MNX4_COTCN</name>
<dbReference type="OrthoDB" id="10004641at2759"/>
<protein>
    <submittedName>
        <fullName evidence="7">Similar to ZNF549: Zinc finger protein 549 (Pongo abelii)</fullName>
    </submittedName>
</protein>
<proteinExistence type="predicted"/>
<keyword evidence="2" id="KW-0677">Repeat</keyword>
<dbReference type="SUPFAM" id="SSF57667">
    <property type="entry name" value="beta-beta-alpha zinc fingers"/>
    <property type="match status" value="3"/>
</dbReference>
<keyword evidence="8" id="KW-1185">Reference proteome</keyword>
<dbReference type="InterPro" id="IPR013087">
    <property type="entry name" value="Znf_C2H2_type"/>
</dbReference>
<dbReference type="PROSITE" id="PS50157">
    <property type="entry name" value="ZINC_FINGER_C2H2_2"/>
    <property type="match status" value="5"/>
</dbReference>
<reference evidence="7" key="1">
    <citation type="submission" date="2021-04" db="EMBL/GenBank/DDBJ databases">
        <authorList>
            <person name="Chebbi M.A.C M."/>
        </authorList>
    </citation>
    <scope>NUCLEOTIDE SEQUENCE</scope>
</reference>
<keyword evidence="3 5" id="KW-0863">Zinc-finger</keyword>
<keyword evidence="4" id="KW-0862">Zinc</keyword>
<gene>
    <name evidence="7" type="ORF">HICCMSTLAB_LOCUS8864</name>
</gene>
<evidence type="ECO:0000256" key="4">
    <source>
        <dbReference type="ARBA" id="ARBA00022833"/>
    </source>
</evidence>
<dbReference type="EMBL" id="CAJNRD030001121">
    <property type="protein sequence ID" value="CAG5097761.1"/>
    <property type="molecule type" value="Genomic_DNA"/>
</dbReference>
<feature type="non-terminal residue" evidence="7">
    <location>
        <position position="378"/>
    </location>
</feature>
<dbReference type="SMART" id="SM00355">
    <property type="entry name" value="ZnF_C2H2"/>
    <property type="match status" value="7"/>
</dbReference>
<dbReference type="InterPro" id="IPR036236">
    <property type="entry name" value="Znf_C2H2_sf"/>
</dbReference>
<keyword evidence="1" id="KW-0479">Metal-binding</keyword>
<evidence type="ECO:0000256" key="1">
    <source>
        <dbReference type="ARBA" id="ARBA00022723"/>
    </source>
</evidence>
<feature type="domain" description="C2H2-type" evidence="6">
    <location>
        <begin position="50"/>
        <end position="68"/>
    </location>
</feature>